<accession>A0A6S7GS16</accession>
<dbReference type="EMBL" id="CACRXK020002117">
    <property type="protein sequence ID" value="CAB3992752.1"/>
    <property type="molecule type" value="Genomic_DNA"/>
</dbReference>
<dbReference type="AlphaFoldDB" id="A0A6S7GS16"/>
<protein>
    <submittedName>
        <fullName evidence="1">Uncharacterized protein</fullName>
    </submittedName>
</protein>
<proteinExistence type="predicted"/>
<sequence>MKIIDIIAAQKDCVENCSYSTKTTLSKPSLEDIICESNESWSEDESDSDENDELNLSFREGMKRSASDEFCHDLKRIKFDNNVRDLTNNLVSFQLDLVLKVDTNESAEDIRNSHVSELPGSSERGVKRVQVTDENS</sequence>
<evidence type="ECO:0000313" key="2">
    <source>
        <dbReference type="Proteomes" id="UP001152795"/>
    </source>
</evidence>
<keyword evidence="2" id="KW-1185">Reference proteome</keyword>
<organism evidence="1 2">
    <name type="scientific">Paramuricea clavata</name>
    <name type="common">Red gorgonian</name>
    <name type="synonym">Violescent sea-whip</name>
    <dbReference type="NCBI Taxonomy" id="317549"/>
    <lineage>
        <taxon>Eukaryota</taxon>
        <taxon>Metazoa</taxon>
        <taxon>Cnidaria</taxon>
        <taxon>Anthozoa</taxon>
        <taxon>Octocorallia</taxon>
        <taxon>Malacalcyonacea</taxon>
        <taxon>Plexauridae</taxon>
        <taxon>Paramuricea</taxon>
    </lineage>
</organism>
<gene>
    <name evidence="1" type="ORF">PACLA_8A062465</name>
</gene>
<evidence type="ECO:0000313" key="1">
    <source>
        <dbReference type="EMBL" id="CAB3992752.1"/>
    </source>
</evidence>
<name>A0A6S7GS16_PARCT</name>
<dbReference type="Proteomes" id="UP001152795">
    <property type="component" value="Unassembled WGS sequence"/>
</dbReference>
<reference evidence="1" key="1">
    <citation type="submission" date="2020-04" db="EMBL/GenBank/DDBJ databases">
        <authorList>
            <person name="Alioto T."/>
            <person name="Alioto T."/>
            <person name="Gomez Garrido J."/>
        </authorList>
    </citation>
    <scope>NUCLEOTIDE SEQUENCE</scope>
    <source>
        <strain evidence="1">A484AB</strain>
    </source>
</reference>
<comment type="caution">
    <text evidence="1">The sequence shown here is derived from an EMBL/GenBank/DDBJ whole genome shotgun (WGS) entry which is preliminary data.</text>
</comment>